<proteinExistence type="predicted"/>
<evidence type="ECO:0000313" key="2">
    <source>
        <dbReference type="Proteomes" id="UP000799750"/>
    </source>
</evidence>
<gene>
    <name evidence="1" type="ORF">BU16DRAFT_145329</name>
</gene>
<dbReference type="Proteomes" id="UP000799750">
    <property type="component" value="Unassembled WGS sequence"/>
</dbReference>
<organism evidence="1 2">
    <name type="scientific">Lophium mytilinum</name>
    <dbReference type="NCBI Taxonomy" id="390894"/>
    <lineage>
        <taxon>Eukaryota</taxon>
        <taxon>Fungi</taxon>
        <taxon>Dikarya</taxon>
        <taxon>Ascomycota</taxon>
        <taxon>Pezizomycotina</taxon>
        <taxon>Dothideomycetes</taxon>
        <taxon>Pleosporomycetidae</taxon>
        <taxon>Mytilinidiales</taxon>
        <taxon>Mytilinidiaceae</taxon>
        <taxon>Lophium</taxon>
    </lineage>
</organism>
<dbReference type="EMBL" id="MU004196">
    <property type="protein sequence ID" value="KAF2491219.1"/>
    <property type="molecule type" value="Genomic_DNA"/>
</dbReference>
<evidence type="ECO:0000313" key="1">
    <source>
        <dbReference type="EMBL" id="KAF2491219.1"/>
    </source>
</evidence>
<keyword evidence="2" id="KW-1185">Reference proteome</keyword>
<protein>
    <recommendedName>
        <fullName evidence="3">F-box domain-containing protein</fullName>
    </recommendedName>
</protein>
<sequence length="376" mass="42898">MASETTDPKSSHRTLNPFRLMKLPRELRDLIYAAILCPSLPRNEAFGTFLRGSLRPPGSTCIIPLGHAAVSYKIETQILRVSKMVYKEAKDVMLGTNRFVRVTTRGILLFRIALERQLLIWTGRGNELPFNGYVMHHVIQDMSINVAPQLPAYDFILLACDLDIFLRGLTRSHFVESPSFPDLFEADQVLKLVSFPEGDSPSLRLHESLLRPYRTCLRGFPRFTIEGCATIGQEVTEEVTKNVWEDEQHILAELQYMKQLADAYLRADSWCHDSSAWAALEIELSWIHRREVWLESLEAYKDHAWPMYTPETGHLEQAIQLSHRLASLLAVSQLSALREHDLEAIGTGLASHTDILKTDERTRCREVENLEEVFGA</sequence>
<evidence type="ECO:0008006" key="3">
    <source>
        <dbReference type="Google" id="ProtNLM"/>
    </source>
</evidence>
<dbReference type="OrthoDB" id="5229512at2759"/>
<accession>A0A6A6QGG9</accession>
<name>A0A6A6QGG9_9PEZI</name>
<dbReference type="AlphaFoldDB" id="A0A6A6QGG9"/>
<reference evidence="1" key="1">
    <citation type="journal article" date="2020" name="Stud. Mycol.">
        <title>101 Dothideomycetes genomes: a test case for predicting lifestyles and emergence of pathogens.</title>
        <authorList>
            <person name="Haridas S."/>
            <person name="Albert R."/>
            <person name="Binder M."/>
            <person name="Bloem J."/>
            <person name="Labutti K."/>
            <person name="Salamov A."/>
            <person name="Andreopoulos B."/>
            <person name="Baker S."/>
            <person name="Barry K."/>
            <person name="Bills G."/>
            <person name="Bluhm B."/>
            <person name="Cannon C."/>
            <person name="Castanera R."/>
            <person name="Culley D."/>
            <person name="Daum C."/>
            <person name="Ezra D."/>
            <person name="Gonzalez J."/>
            <person name="Henrissat B."/>
            <person name="Kuo A."/>
            <person name="Liang C."/>
            <person name="Lipzen A."/>
            <person name="Lutzoni F."/>
            <person name="Magnuson J."/>
            <person name="Mondo S."/>
            <person name="Nolan M."/>
            <person name="Ohm R."/>
            <person name="Pangilinan J."/>
            <person name="Park H.-J."/>
            <person name="Ramirez L."/>
            <person name="Alfaro M."/>
            <person name="Sun H."/>
            <person name="Tritt A."/>
            <person name="Yoshinaga Y."/>
            <person name="Zwiers L.-H."/>
            <person name="Turgeon B."/>
            <person name="Goodwin S."/>
            <person name="Spatafora J."/>
            <person name="Crous P."/>
            <person name="Grigoriev I."/>
        </authorList>
    </citation>
    <scope>NUCLEOTIDE SEQUENCE</scope>
    <source>
        <strain evidence="1">CBS 269.34</strain>
    </source>
</reference>